<reference evidence="4 5" key="1">
    <citation type="submission" date="2024-12" db="EMBL/GenBank/DDBJ databases">
        <title>The unique morphological basis and parallel evolutionary history of personate flowers in Penstemon.</title>
        <authorList>
            <person name="Depatie T.H."/>
            <person name="Wessinger C.A."/>
        </authorList>
    </citation>
    <scope>NUCLEOTIDE SEQUENCE [LARGE SCALE GENOMIC DNA]</scope>
    <source>
        <strain evidence="4">WTNN_2</strain>
        <tissue evidence="4">Leaf</tissue>
    </source>
</reference>
<feature type="domain" description="F-box" evidence="2">
    <location>
        <begin position="106"/>
        <end position="146"/>
    </location>
</feature>
<evidence type="ECO:0008006" key="6">
    <source>
        <dbReference type="Google" id="ProtNLM"/>
    </source>
</evidence>
<dbReference type="Proteomes" id="UP001634393">
    <property type="component" value="Unassembled WGS sequence"/>
</dbReference>
<dbReference type="Pfam" id="PF12937">
    <property type="entry name" value="F-box-like"/>
    <property type="match status" value="1"/>
</dbReference>
<dbReference type="SUPFAM" id="SSF54427">
    <property type="entry name" value="NTF2-like"/>
    <property type="match status" value="1"/>
</dbReference>
<gene>
    <name evidence="4" type="ORF">ACJIZ3_004177</name>
</gene>
<proteinExistence type="predicted"/>
<protein>
    <recommendedName>
        <fullName evidence="6">F-box domain-containing protein</fullName>
    </recommendedName>
</protein>
<dbReference type="EMBL" id="JBJXBP010000007">
    <property type="protein sequence ID" value="KAL3818272.1"/>
    <property type="molecule type" value="Genomic_DNA"/>
</dbReference>
<dbReference type="PANTHER" id="PTHR47124:SF1">
    <property type="entry name" value="F-BOX PROTEIN SKIP8"/>
    <property type="match status" value="1"/>
</dbReference>
<dbReference type="AlphaFoldDB" id="A0ABD3S1F5"/>
<name>A0ABD3S1F5_9LAMI</name>
<dbReference type="Gene3D" id="1.20.1280.50">
    <property type="match status" value="1"/>
</dbReference>
<dbReference type="InterPro" id="IPR044260">
    <property type="entry name" value="SKIP8-like"/>
</dbReference>
<evidence type="ECO:0000259" key="3">
    <source>
        <dbReference type="Pfam" id="PF13474"/>
    </source>
</evidence>
<dbReference type="InterPro" id="IPR037401">
    <property type="entry name" value="SnoaL-like"/>
</dbReference>
<keyword evidence="1" id="KW-0812">Transmembrane</keyword>
<keyword evidence="1" id="KW-0472">Membrane</keyword>
<feature type="transmembrane region" description="Helical" evidence="1">
    <location>
        <begin position="24"/>
        <end position="47"/>
    </location>
</feature>
<comment type="caution">
    <text evidence="4">The sequence shown here is derived from an EMBL/GenBank/DDBJ whole genome shotgun (WGS) entry which is preliminary data.</text>
</comment>
<dbReference type="SUPFAM" id="SSF81383">
    <property type="entry name" value="F-box domain"/>
    <property type="match status" value="1"/>
</dbReference>
<dbReference type="PANTHER" id="PTHR47124">
    <property type="entry name" value="F-BOX PROTEIN SKIP8"/>
    <property type="match status" value="1"/>
</dbReference>
<keyword evidence="1" id="KW-1133">Transmembrane helix</keyword>
<dbReference type="Gene3D" id="3.10.450.50">
    <property type="match status" value="1"/>
</dbReference>
<evidence type="ECO:0000313" key="5">
    <source>
        <dbReference type="Proteomes" id="UP001634393"/>
    </source>
</evidence>
<evidence type="ECO:0000259" key="2">
    <source>
        <dbReference type="Pfam" id="PF12937"/>
    </source>
</evidence>
<evidence type="ECO:0000313" key="4">
    <source>
        <dbReference type="EMBL" id="KAL3818272.1"/>
    </source>
</evidence>
<keyword evidence="5" id="KW-1185">Reference proteome</keyword>
<dbReference type="InterPro" id="IPR001810">
    <property type="entry name" value="F-box_dom"/>
</dbReference>
<dbReference type="Pfam" id="PF13474">
    <property type="entry name" value="SnoaL_3"/>
    <property type="match status" value="1"/>
</dbReference>
<dbReference type="InterPro" id="IPR032710">
    <property type="entry name" value="NTF2-like_dom_sf"/>
</dbReference>
<evidence type="ECO:0000256" key="1">
    <source>
        <dbReference type="SAM" id="Phobius"/>
    </source>
</evidence>
<sequence length="297" mass="34294">MYLCLNCIRMQNPLFSSMCSNTSYFSSFLVALAATIVCSLFATVLIFRNAKLRPKTSESNLISCNCVGVEKKIDNGEGMAAKLSDYDVEMAVEMQTVASMMEQLVPEITTHALGYLDYRSLCRLSMTNSVMRKAAYDDSVWKALYHKDFTLEQDNVTPPNGWKAYYATTRAILNMNTDFFRIVREMSLPAMSQFWLRADYVKCFHLSSDSCSGYNRVMKCWKETFFYEGVYDYQIRDVRTRVLADAAWVTMRGYIGVEFPPLNVSNTYEFHNGRWYMVHHHSSFVLIEDGDVEERMQ</sequence>
<dbReference type="InterPro" id="IPR036047">
    <property type="entry name" value="F-box-like_dom_sf"/>
</dbReference>
<accession>A0ABD3S1F5</accession>
<organism evidence="4 5">
    <name type="scientific">Penstemon smallii</name>
    <dbReference type="NCBI Taxonomy" id="265156"/>
    <lineage>
        <taxon>Eukaryota</taxon>
        <taxon>Viridiplantae</taxon>
        <taxon>Streptophyta</taxon>
        <taxon>Embryophyta</taxon>
        <taxon>Tracheophyta</taxon>
        <taxon>Spermatophyta</taxon>
        <taxon>Magnoliopsida</taxon>
        <taxon>eudicotyledons</taxon>
        <taxon>Gunneridae</taxon>
        <taxon>Pentapetalae</taxon>
        <taxon>asterids</taxon>
        <taxon>lamiids</taxon>
        <taxon>Lamiales</taxon>
        <taxon>Plantaginaceae</taxon>
        <taxon>Cheloneae</taxon>
        <taxon>Penstemon</taxon>
    </lineage>
</organism>
<dbReference type="CDD" id="cd22117">
    <property type="entry name" value="F-box_FBXL4"/>
    <property type="match status" value="1"/>
</dbReference>
<feature type="domain" description="SnoaL-like" evidence="3">
    <location>
        <begin position="172"/>
        <end position="285"/>
    </location>
</feature>